<dbReference type="Pfam" id="PF13193">
    <property type="entry name" value="AMP-binding_C"/>
    <property type="match status" value="1"/>
</dbReference>
<feature type="region of interest" description="Disordered" evidence="3">
    <location>
        <begin position="1"/>
        <end position="21"/>
    </location>
</feature>
<dbReference type="RefSeq" id="WP_375733824.1">
    <property type="nucleotide sequence ID" value="NZ_JBCGDC010000019.1"/>
</dbReference>
<dbReference type="InterPro" id="IPR042099">
    <property type="entry name" value="ANL_N_sf"/>
</dbReference>
<proteinExistence type="inferred from homology"/>
<evidence type="ECO:0000313" key="6">
    <source>
        <dbReference type="EMBL" id="MFB6393266.1"/>
    </source>
</evidence>
<evidence type="ECO:0000256" key="2">
    <source>
        <dbReference type="ARBA" id="ARBA00022598"/>
    </source>
</evidence>
<dbReference type="InterPro" id="IPR000873">
    <property type="entry name" value="AMP-dep_synth/lig_dom"/>
</dbReference>
<feature type="domain" description="AMP-binding enzyme C-terminal" evidence="5">
    <location>
        <begin position="448"/>
        <end position="523"/>
    </location>
</feature>
<dbReference type="InterPro" id="IPR020845">
    <property type="entry name" value="AMP-binding_CS"/>
</dbReference>
<dbReference type="PANTHER" id="PTHR43201:SF5">
    <property type="entry name" value="MEDIUM-CHAIN ACYL-COA LIGASE ACSF2, MITOCHONDRIAL"/>
    <property type="match status" value="1"/>
</dbReference>
<name>A0ABV5CN84_9ACTN</name>
<dbReference type="Pfam" id="PF00501">
    <property type="entry name" value="AMP-binding"/>
    <property type="match status" value="1"/>
</dbReference>
<dbReference type="InterPro" id="IPR025110">
    <property type="entry name" value="AMP-bd_C"/>
</dbReference>
<feature type="domain" description="AMP-dependent synthetase/ligase" evidence="4">
    <location>
        <begin position="37"/>
        <end position="396"/>
    </location>
</feature>
<dbReference type="PROSITE" id="PS00455">
    <property type="entry name" value="AMP_BINDING"/>
    <property type="match status" value="1"/>
</dbReference>
<feature type="compositionally biased region" description="Polar residues" evidence="3">
    <location>
        <begin position="1"/>
        <end position="10"/>
    </location>
</feature>
<comment type="similarity">
    <text evidence="1">Belongs to the ATP-dependent AMP-binding enzyme family.</text>
</comment>
<dbReference type="PANTHER" id="PTHR43201">
    <property type="entry name" value="ACYL-COA SYNTHETASE"/>
    <property type="match status" value="1"/>
</dbReference>
<keyword evidence="2" id="KW-0436">Ligase</keyword>
<organism evidence="6 7">
    <name type="scientific">Polymorphospora lycopeni</name>
    <dbReference type="NCBI Taxonomy" id="3140240"/>
    <lineage>
        <taxon>Bacteria</taxon>
        <taxon>Bacillati</taxon>
        <taxon>Actinomycetota</taxon>
        <taxon>Actinomycetes</taxon>
        <taxon>Micromonosporales</taxon>
        <taxon>Micromonosporaceae</taxon>
        <taxon>Polymorphospora</taxon>
    </lineage>
</organism>
<dbReference type="Gene3D" id="3.30.300.30">
    <property type="match status" value="1"/>
</dbReference>
<evidence type="ECO:0000256" key="3">
    <source>
        <dbReference type="SAM" id="MobiDB-lite"/>
    </source>
</evidence>
<dbReference type="SUPFAM" id="SSF56801">
    <property type="entry name" value="Acetyl-CoA synthetase-like"/>
    <property type="match status" value="1"/>
</dbReference>
<reference evidence="6 7" key="1">
    <citation type="submission" date="2024-04" db="EMBL/GenBank/DDBJ databases">
        <title>Polymorphospora sp. isolated from Baiyangdian Lake in Xiong'an New Area.</title>
        <authorList>
            <person name="Zhang X."/>
            <person name="Liu J."/>
        </authorList>
    </citation>
    <scope>NUCLEOTIDE SEQUENCE [LARGE SCALE GENOMIC DNA]</scope>
    <source>
        <strain evidence="6 7">2-325</strain>
    </source>
</reference>
<dbReference type="Gene3D" id="3.40.50.12780">
    <property type="entry name" value="N-terminal domain of ligase-like"/>
    <property type="match status" value="1"/>
</dbReference>
<dbReference type="InterPro" id="IPR045851">
    <property type="entry name" value="AMP-bd_C_sf"/>
</dbReference>
<sequence length="539" mass="57789">MSASDTTLPNPSRGHRGTGETVNFATGRGIVELIHDRARSRAEHAFLFWDPMDAPVQTWSYARFAHDVDAVAAGLLARGVRPGDRVAIVLDNCPEFAITWAALLSVGAVAVCLNTRSSTDELAYYAGHSGVVGVVTQPAAASRVATAMRDVRWTVVTAGDGDHHARDTPAEPGDTFEALRGDPSTVRRVLSGPLDPATIQYTSGTTSRPKAVLWTHANCLWAGRVNAAHEGLRPDDVHLISLPLFHANALGYSLLPTLWAGASAVLLPRFSASRFWEVSLRHRCTWASMVRFTYQVLATHEVPAGHSYRRWGHSFCASAETSYAGTETIGWYGMTETVSHPLCGELHQSNQDGSIGRPTPEYGVAVVDGQGRPVGPGEPGELLVRGVPGISLFGGYAGDPAATADAYDEAGWFRTGDRVRYDEAGVFRFVDRAKDMLKVGGENVAALEVETVLLDVPGVREAAVVGRPDPVRGEVPVAFVAAAGPDGVVGERALAECRRRLADFKVPARVVVLSELPRTTIHKIAKSELRALARDLDLG</sequence>
<evidence type="ECO:0000259" key="5">
    <source>
        <dbReference type="Pfam" id="PF13193"/>
    </source>
</evidence>
<keyword evidence="7" id="KW-1185">Reference proteome</keyword>
<evidence type="ECO:0000259" key="4">
    <source>
        <dbReference type="Pfam" id="PF00501"/>
    </source>
</evidence>
<dbReference type="Proteomes" id="UP001582793">
    <property type="component" value="Unassembled WGS sequence"/>
</dbReference>
<dbReference type="EMBL" id="JBCGDC010000019">
    <property type="protein sequence ID" value="MFB6393266.1"/>
    <property type="molecule type" value="Genomic_DNA"/>
</dbReference>
<comment type="caution">
    <text evidence="6">The sequence shown here is derived from an EMBL/GenBank/DDBJ whole genome shotgun (WGS) entry which is preliminary data.</text>
</comment>
<protein>
    <submittedName>
        <fullName evidence="6">AMP-binding protein</fullName>
    </submittedName>
</protein>
<evidence type="ECO:0000256" key="1">
    <source>
        <dbReference type="ARBA" id="ARBA00006432"/>
    </source>
</evidence>
<gene>
    <name evidence="6" type="ORF">AAFH96_09115</name>
</gene>
<accession>A0ABV5CN84</accession>
<evidence type="ECO:0000313" key="7">
    <source>
        <dbReference type="Proteomes" id="UP001582793"/>
    </source>
</evidence>